<dbReference type="HOGENOM" id="CLU_3334383_0_0_6"/>
<accession>A0A2I3CQ00</accession>
<reference evidence="1 2" key="1">
    <citation type="journal article" date="2015" name="Genome Announc.">
        <title>Complete genome sequence of Vibrio alginolyticus ATCC 17749.</title>
        <authorList>
            <person name="Liu X.F."/>
            <person name="Cao Y."/>
            <person name="Zhang H.L."/>
            <person name="Chen Y.J."/>
            <person name="Hu C.J."/>
        </authorList>
    </citation>
    <scope>NUCLEOTIDE SEQUENCE [LARGE SCALE GENOMIC DNA]</scope>
    <source>
        <strain evidence="2">ATCC 17749 / DSM 2171 / NBRC 15630 / NCIMB 1903 / NCTC 12160 / XII-53</strain>
    </source>
</reference>
<dbReference type="Proteomes" id="UP000016714">
    <property type="component" value="Chromosome 2"/>
</dbReference>
<evidence type="ECO:0000313" key="1">
    <source>
        <dbReference type="EMBL" id="AGV19877.1"/>
    </source>
</evidence>
<name>A0A2I3CQ00_VIBAX</name>
<dbReference type="KEGG" id="vag:N646_4068"/>
<organism evidence="1 2">
    <name type="scientific">Vibrio alginolyticus (strain ATCC 17749 / DSM 2171 / NBRC 15630 / NCIMB 1903 / NCTC 12160 / XII-53)</name>
    <dbReference type="NCBI Taxonomy" id="1219076"/>
    <lineage>
        <taxon>Bacteria</taxon>
        <taxon>Pseudomonadati</taxon>
        <taxon>Pseudomonadota</taxon>
        <taxon>Gammaproteobacteria</taxon>
        <taxon>Vibrionales</taxon>
        <taxon>Vibrionaceae</taxon>
        <taxon>Vibrio</taxon>
    </lineage>
</organism>
<gene>
    <name evidence="1" type="ORF">N646_4068</name>
</gene>
<proteinExistence type="predicted"/>
<dbReference type="EMBL" id="CP006719">
    <property type="protein sequence ID" value="AGV19877.1"/>
    <property type="molecule type" value="Genomic_DNA"/>
</dbReference>
<protein>
    <submittedName>
        <fullName evidence="1">Uncharacterized protein</fullName>
    </submittedName>
</protein>
<dbReference type="AlphaFoldDB" id="A0A2I3CQ00"/>
<evidence type="ECO:0000313" key="2">
    <source>
        <dbReference type="Proteomes" id="UP000016714"/>
    </source>
</evidence>
<sequence>MLLSPTPQYEFNLISNKSFQIRTFKFQIDQLTSIFNKK</sequence>